<feature type="region of interest" description="Disordered" evidence="4">
    <location>
        <begin position="345"/>
        <end position="365"/>
    </location>
</feature>
<dbReference type="InterPro" id="IPR011990">
    <property type="entry name" value="TPR-like_helical_dom_sf"/>
</dbReference>
<evidence type="ECO:0000313" key="6">
    <source>
        <dbReference type="Proteomes" id="UP001293593"/>
    </source>
</evidence>
<proteinExistence type="inferred from homology"/>
<evidence type="ECO:0000256" key="3">
    <source>
        <dbReference type="PROSITE-ProRule" id="PRU00708"/>
    </source>
</evidence>
<dbReference type="Proteomes" id="UP001293593">
    <property type="component" value="Unassembled WGS sequence"/>
</dbReference>
<feature type="repeat" description="PPR" evidence="3">
    <location>
        <begin position="281"/>
        <end position="315"/>
    </location>
</feature>
<keyword evidence="2" id="KW-0677">Repeat</keyword>
<name>A0AAE1MZT1_9FABA</name>
<keyword evidence="6" id="KW-1185">Reference proteome</keyword>
<dbReference type="Pfam" id="PF13041">
    <property type="entry name" value="PPR_2"/>
    <property type="match status" value="1"/>
</dbReference>
<dbReference type="NCBIfam" id="TIGR00756">
    <property type="entry name" value="PPR"/>
    <property type="match status" value="3"/>
</dbReference>
<dbReference type="InterPro" id="IPR002885">
    <property type="entry name" value="PPR_rpt"/>
</dbReference>
<dbReference type="Pfam" id="PF01535">
    <property type="entry name" value="PPR"/>
    <property type="match status" value="1"/>
</dbReference>
<reference evidence="5" key="1">
    <citation type="submission" date="2023-10" db="EMBL/GenBank/DDBJ databases">
        <title>Chromosome-level genome of the transformable northern wattle, Acacia crassicarpa.</title>
        <authorList>
            <person name="Massaro I."/>
            <person name="Sinha N.R."/>
            <person name="Poethig S."/>
            <person name="Leichty A.R."/>
        </authorList>
    </citation>
    <scope>NUCLEOTIDE SEQUENCE</scope>
    <source>
        <strain evidence="5">Acra3RX</strain>
        <tissue evidence="5">Leaf</tissue>
    </source>
</reference>
<protein>
    <recommendedName>
        <fullName evidence="7">Pentatricopeptide repeat-containing protein</fullName>
    </recommendedName>
</protein>
<dbReference type="Pfam" id="PF13812">
    <property type="entry name" value="PPR_3"/>
    <property type="match status" value="1"/>
</dbReference>
<dbReference type="PANTHER" id="PTHR47447">
    <property type="entry name" value="OS03G0856100 PROTEIN"/>
    <property type="match status" value="1"/>
</dbReference>
<evidence type="ECO:0000256" key="4">
    <source>
        <dbReference type="SAM" id="MobiDB-lite"/>
    </source>
</evidence>
<evidence type="ECO:0008006" key="7">
    <source>
        <dbReference type="Google" id="ProtNLM"/>
    </source>
</evidence>
<evidence type="ECO:0000313" key="5">
    <source>
        <dbReference type="EMBL" id="KAK4280344.1"/>
    </source>
</evidence>
<comment type="caution">
    <text evidence="5">The sequence shown here is derived from an EMBL/GenBank/DDBJ whole genome shotgun (WGS) entry which is preliminary data.</text>
</comment>
<accession>A0AAE1MZT1</accession>
<feature type="repeat" description="PPR" evidence="3">
    <location>
        <begin position="246"/>
        <end position="280"/>
    </location>
</feature>
<comment type="similarity">
    <text evidence="1">Belongs to the PPR family. P subfamily.</text>
</comment>
<dbReference type="PANTHER" id="PTHR47447:SF28">
    <property type="entry name" value="PENTACOTRIPEPTIDE-REPEAT REGION OF PRORP DOMAIN-CONTAINING PROTEIN"/>
    <property type="match status" value="1"/>
</dbReference>
<evidence type="ECO:0000256" key="1">
    <source>
        <dbReference type="ARBA" id="ARBA00007626"/>
    </source>
</evidence>
<organism evidence="5 6">
    <name type="scientific">Acacia crassicarpa</name>
    <name type="common">northern wattle</name>
    <dbReference type="NCBI Taxonomy" id="499986"/>
    <lineage>
        <taxon>Eukaryota</taxon>
        <taxon>Viridiplantae</taxon>
        <taxon>Streptophyta</taxon>
        <taxon>Embryophyta</taxon>
        <taxon>Tracheophyta</taxon>
        <taxon>Spermatophyta</taxon>
        <taxon>Magnoliopsida</taxon>
        <taxon>eudicotyledons</taxon>
        <taxon>Gunneridae</taxon>
        <taxon>Pentapetalae</taxon>
        <taxon>rosids</taxon>
        <taxon>fabids</taxon>
        <taxon>Fabales</taxon>
        <taxon>Fabaceae</taxon>
        <taxon>Caesalpinioideae</taxon>
        <taxon>mimosoid clade</taxon>
        <taxon>Acacieae</taxon>
        <taxon>Acacia</taxon>
    </lineage>
</organism>
<evidence type="ECO:0000256" key="2">
    <source>
        <dbReference type="ARBA" id="ARBA00022737"/>
    </source>
</evidence>
<feature type="repeat" description="PPR" evidence="3">
    <location>
        <begin position="211"/>
        <end position="245"/>
    </location>
</feature>
<dbReference type="Gene3D" id="1.25.40.10">
    <property type="entry name" value="Tetratricopeptide repeat domain"/>
    <property type="match status" value="2"/>
</dbReference>
<dbReference type="AlphaFoldDB" id="A0AAE1MZT1"/>
<dbReference type="EMBL" id="JAWXYG010000002">
    <property type="protein sequence ID" value="KAK4280344.1"/>
    <property type="molecule type" value="Genomic_DNA"/>
</dbReference>
<gene>
    <name evidence="5" type="ORF">QN277_011978</name>
</gene>
<dbReference type="PROSITE" id="PS51375">
    <property type="entry name" value="PPR"/>
    <property type="match status" value="3"/>
</dbReference>
<sequence length="365" mass="41127">MLAAGRRIQLVLPCISLYSRFKPTSSFRSVCSPIFRISKCYLATDAHPDKDGVSDEVLNDFLLVVENESAPSMKVCSTCIDKICDTGNLSAARRMLHVLHEKNVHFPSKLYARLLVLACQKNDVDLSFQIFKKLLLSNESIGTTVYLNFSQAFIGMSDSVELLRFVKEVLVMTHSSTPVVNRIIFAFAKSGQKDKALLIFHHLKRMNFSLDLITYNIVLDILGRSGSVDEMVSEFASMEEVDIVPDFISYNTIINSFRRVGRFDMCLFYLRKMVESGIEPDLLTYTALIDSFGRSGNVEASLELFRQMKMLKIRPSIYIYRSLIANLNRAGNFQLAAELSEEMNSPSTCLAGPEDFKPKGRQGKS</sequence>